<evidence type="ECO:0000259" key="4">
    <source>
        <dbReference type="PROSITE" id="PS50932"/>
    </source>
</evidence>
<dbReference type="InterPro" id="IPR028082">
    <property type="entry name" value="Peripla_BP_I"/>
</dbReference>
<dbReference type="GO" id="GO:0003700">
    <property type="term" value="F:DNA-binding transcription factor activity"/>
    <property type="evidence" value="ECO:0007669"/>
    <property type="project" value="TreeGrafter"/>
</dbReference>
<evidence type="ECO:0000256" key="2">
    <source>
        <dbReference type="ARBA" id="ARBA00023125"/>
    </source>
</evidence>
<proteinExistence type="predicted"/>
<protein>
    <submittedName>
        <fullName evidence="5">HTH-type transcriptional regulator DegA</fullName>
    </submittedName>
</protein>
<evidence type="ECO:0000256" key="1">
    <source>
        <dbReference type="ARBA" id="ARBA00023015"/>
    </source>
</evidence>
<dbReference type="GO" id="GO:0000976">
    <property type="term" value="F:transcription cis-regulatory region binding"/>
    <property type="evidence" value="ECO:0007669"/>
    <property type="project" value="TreeGrafter"/>
</dbReference>
<dbReference type="OrthoDB" id="9805774at2"/>
<dbReference type="SUPFAM" id="SSF47413">
    <property type="entry name" value="lambda repressor-like DNA-binding domains"/>
    <property type="match status" value="1"/>
</dbReference>
<dbReference type="Gene3D" id="3.40.50.2300">
    <property type="match status" value="2"/>
</dbReference>
<dbReference type="PANTHER" id="PTHR30146">
    <property type="entry name" value="LACI-RELATED TRANSCRIPTIONAL REPRESSOR"/>
    <property type="match status" value="1"/>
</dbReference>
<sequence length="341" mass="36789">MPNPTLADVALRANVSLATVDRVLNDRSGVSDRTRARVLSAATDIGYLETGTATLAPVRLAFVLPEGTNAFVHELARHVTEQSGLMEQVSASVERVTGFDPVALAEKIAALRSEVDGIAMLAVDHPIVREAVRSLVADGKAVTTIGSDVRTVDHLGYIGIDDMQAGRLAGYLIGRLTGAESRREEHPGKVAFFAGSLSYRGHQEREMGFRQILREEFGGLTIAAHREVQDSRALAETEMEAILREHPDIVAVYNAGGGTAGIAAVLERTGRAEDITFIAHDLTDGNTSFLLRGTLDAVIDQNARHEVREALTTLVHAVRGTAYRMVPPRLQIVFRENLPSG</sequence>
<dbReference type="SUPFAM" id="SSF53822">
    <property type="entry name" value="Periplasmic binding protein-like I"/>
    <property type="match status" value="1"/>
</dbReference>
<reference evidence="5 6" key="1">
    <citation type="submission" date="2017-05" db="EMBL/GenBank/DDBJ databases">
        <authorList>
            <person name="Song R."/>
            <person name="Chenine A.L."/>
            <person name="Ruprecht R.M."/>
        </authorList>
    </citation>
    <scope>NUCLEOTIDE SEQUENCE [LARGE SCALE GENOMIC DNA]</scope>
    <source>
        <strain evidence="5 6">CECT 8899</strain>
    </source>
</reference>
<keyword evidence="2" id="KW-0238">DNA-binding</keyword>
<dbReference type="Proteomes" id="UP000201613">
    <property type="component" value="Unassembled WGS sequence"/>
</dbReference>
<keyword evidence="6" id="KW-1185">Reference proteome</keyword>
<dbReference type="AlphaFoldDB" id="A0A238L9A5"/>
<keyword evidence="1" id="KW-0805">Transcription regulation</keyword>
<dbReference type="PROSITE" id="PS50932">
    <property type="entry name" value="HTH_LACI_2"/>
    <property type="match status" value="1"/>
</dbReference>
<dbReference type="Pfam" id="PF13407">
    <property type="entry name" value="Peripla_BP_4"/>
    <property type="match status" value="1"/>
</dbReference>
<evidence type="ECO:0000256" key="3">
    <source>
        <dbReference type="ARBA" id="ARBA00023163"/>
    </source>
</evidence>
<dbReference type="InterPro" id="IPR010982">
    <property type="entry name" value="Lambda_DNA-bd_dom_sf"/>
</dbReference>
<keyword evidence="3" id="KW-0804">Transcription</keyword>
<organism evidence="5 6">
    <name type="scientific">Flavimaricola marinus</name>
    <dbReference type="NCBI Taxonomy" id="1819565"/>
    <lineage>
        <taxon>Bacteria</taxon>
        <taxon>Pseudomonadati</taxon>
        <taxon>Pseudomonadota</taxon>
        <taxon>Alphaproteobacteria</taxon>
        <taxon>Rhodobacterales</taxon>
        <taxon>Paracoccaceae</taxon>
        <taxon>Flavimaricola</taxon>
    </lineage>
</organism>
<dbReference type="CDD" id="cd01392">
    <property type="entry name" value="HTH_LacI"/>
    <property type="match status" value="1"/>
</dbReference>
<dbReference type="CDD" id="cd06307">
    <property type="entry name" value="PBP1_sugar_binding"/>
    <property type="match status" value="1"/>
</dbReference>
<dbReference type="RefSeq" id="WP_093991357.1">
    <property type="nucleotide sequence ID" value="NZ_FXZK01000001.1"/>
</dbReference>
<accession>A0A238L9A5</accession>
<feature type="domain" description="HTH lacI-type" evidence="4">
    <location>
        <begin position="4"/>
        <end position="47"/>
    </location>
</feature>
<evidence type="ECO:0000313" key="6">
    <source>
        <dbReference type="Proteomes" id="UP000201613"/>
    </source>
</evidence>
<dbReference type="EMBL" id="FXZK01000001">
    <property type="protein sequence ID" value="SMY06181.1"/>
    <property type="molecule type" value="Genomic_DNA"/>
</dbReference>
<name>A0A238L9A5_9RHOB</name>
<dbReference type="PROSITE" id="PS00356">
    <property type="entry name" value="HTH_LACI_1"/>
    <property type="match status" value="1"/>
</dbReference>
<dbReference type="Pfam" id="PF00356">
    <property type="entry name" value="LacI"/>
    <property type="match status" value="1"/>
</dbReference>
<dbReference type="PANTHER" id="PTHR30146:SF152">
    <property type="entry name" value="TRANSCRIPTIONAL REGULATORY PROTEIN"/>
    <property type="match status" value="1"/>
</dbReference>
<evidence type="ECO:0000313" key="5">
    <source>
        <dbReference type="EMBL" id="SMY06181.1"/>
    </source>
</evidence>
<gene>
    <name evidence="5" type="primary">degA_1</name>
    <name evidence="5" type="ORF">LOM8899_00303</name>
</gene>
<dbReference type="InterPro" id="IPR000843">
    <property type="entry name" value="HTH_LacI"/>
</dbReference>
<dbReference type="SMART" id="SM00354">
    <property type="entry name" value="HTH_LACI"/>
    <property type="match status" value="1"/>
</dbReference>
<dbReference type="InterPro" id="IPR025997">
    <property type="entry name" value="SBP_2_dom"/>
</dbReference>
<dbReference type="Gene3D" id="1.10.260.40">
    <property type="entry name" value="lambda repressor-like DNA-binding domains"/>
    <property type="match status" value="1"/>
</dbReference>